<organism evidence="1 2">
    <name type="scientific">Nitzschia inconspicua</name>
    <dbReference type="NCBI Taxonomy" id="303405"/>
    <lineage>
        <taxon>Eukaryota</taxon>
        <taxon>Sar</taxon>
        <taxon>Stramenopiles</taxon>
        <taxon>Ochrophyta</taxon>
        <taxon>Bacillariophyta</taxon>
        <taxon>Bacillariophyceae</taxon>
        <taxon>Bacillariophycidae</taxon>
        <taxon>Bacillariales</taxon>
        <taxon>Bacillariaceae</taxon>
        <taxon>Nitzschia</taxon>
    </lineage>
</organism>
<name>A0A9K3LV53_9STRA</name>
<dbReference type="AlphaFoldDB" id="A0A9K3LV53"/>
<reference evidence="1" key="1">
    <citation type="journal article" date="2021" name="Sci. Rep.">
        <title>Diploid genomic architecture of Nitzschia inconspicua, an elite biomass production diatom.</title>
        <authorList>
            <person name="Oliver A."/>
            <person name="Podell S."/>
            <person name="Pinowska A."/>
            <person name="Traller J.C."/>
            <person name="Smith S.R."/>
            <person name="McClure R."/>
            <person name="Beliaev A."/>
            <person name="Bohutskyi P."/>
            <person name="Hill E.A."/>
            <person name="Rabines A."/>
            <person name="Zheng H."/>
            <person name="Allen L.Z."/>
            <person name="Kuo A."/>
            <person name="Grigoriev I.V."/>
            <person name="Allen A.E."/>
            <person name="Hazlebeck D."/>
            <person name="Allen E.E."/>
        </authorList>
    </citation>
    <scope>NUCLEOTIDE SEQUENCE</scope>
    <source>
        <strain evidence="1">Hildebrandi</strain>
    </source>
</reference>
<dbReference type="OrthoDB" id="46055at2759"/>
<dbReference type="EMBL" id="JAGRRH010000006">
    <property type="protein sequence ID" value="KAG7369139.1"/>
    <property type="molecule type" value="Genomic_DNA"/>
</dbReference>
<accession>A0A9K3LV53</accession>
<evidence type="ECO:0000313" key="1">
    <source>
        <dbReference type="EMBL" id="KAG7369139.1"/>
    </source>
</evidence>
<protein>
    <submittedName>
        <fullName evidence="1">Uncharacterized protein</fullName>
    </submittedName>
</protein>
<dbReference type="Proteomes" id="UP000693970">
    <property type="component" value="Unassembled WGS sequence"/>
</dbReference>
<reference evidence="1" key="2">
    <citation type="submission" date="2021-04" db="EMBL/GenBank/DDBJ databases">
        <authorList>
            <person name="Podell S."/>
        </authorList>
    </citation>
    <scope>NUCLEOTIDE SEQUENCE</scope>
    <source>
        <strain evidence="1">Hildebrandi</strain>
    </source>
</reference>
<gene>
    <name evidence="1" type="ORF">IV203_031882</name>
</gene>
<comment type="caution">
    <text evidence="1">The sequence shown here is derived from an EMBL/GenBank/DDBJ whole genome shotgun (WGS) entry which is preliminary data.</text>
</comment>
<evidence type="ECO:0000313" key="2">
    <source>
        <dbReference type="Proteomes" id="UP000693970"/>
    </source>
</evidence>
<keyword evidence="2" id="KW-1185">Reference proteome</keyword>
<proteinExistence type="predicted"/>
<sequence>MGSWERPKVMAVMNLLLFTVLILSIHDTSRLSIGLGVASAFLPSPARIIDMDCLASTHKHTYPFSAFFLSNFVKADDADDNIIGTPLFGDRFETPEDSVSDKTLLEALKERERQLRQGIGKRYITRTQKGFLNVHEKPGDPYDIENIVNQLTEGEIVTSIASQEGDWVCHDKGGWSISKYEGFTWLEPIEE</sequence>